<name>A0A160FUM5_9BURK</name>
<dbReference type="KEGG" id="buz:AYM40_31775"/>
<feature type="compositionally biased region" description="Low complexity" evidence="1">
    <location>
        <begin position="302"/>
        <end position="321"/>
    </location>
</feature>
<feature type="chain" id="PRO_5007814712" description="DUF4148 domain-containing protein" evidence="2">
    <location>
        <begin position="28"/>
        <end position="426"/>
    </location>
</feature>
<dbReference type="EMBL" id="CP014579">
    <property type="protein sequence ID" value="ANB76744.1"/>
    <property type="molecule type" value="Genomic_DNA"/>
</dbReference>
<gene>
    <name evidence="3" type="ORF">AYM40_31775</name>
</gene>
<keyword evidence="4" id="KW-1185">Reference proteome</keyword>
<evidence type="ECO:0000313" key="4">
    <source>
        <dbReference type="Proteomes" id="UP000076852"/>
    </source>
</evidence>
<evidence type="ECO:0000256" key="1">
    <source>
        <dbReference type="SAM" id="MobiDB-lite"/>
    </source>
</evidence>
<dbReference type="RefSeq" id="WP_063499956.1">
    <property type="nucleotide sequence ID" value="NZ_CP014579.1"/>
</dbReference>
<evidence type="ECO:0000256" key="2">
    <source>
        <dbReference type="SAM" id="SignalP"/>
    </source>
</evidence>
<dbReference type="OrthoDB" id="8995913at2"/>
<reference evidence="3 4" key="1">
    <citation type="journal article" date="2016" name="Gene">
        <title>PacBio SMRT assembly of a complex multi-replicon genome reveals chlorocatechol degradative operon in a region of genome plasticity.</title>
        <authorList>
            <person name="Ricker N."/>
            <person name="Shen S.Y."/>
            <person name="Goordial J."/>
            <person name="Jin S."/>
            <person name="Fulthorpe R.R."/>
        </authorList>
    </citation>
    <scope>NUCLEOTIDE SEQUENCE [LARGE SCALE GENOMIC DNA]</scope>
    <source>
        <strain evidence="3 4">OLGA172</strain>
    </source>
</reference>
<dbReference type="AlphaFoldDB" id="A0A160FUM5"/>
<accession>A0A160FUM5</accession>
<dbReference type="Proteomes" id="UP000076852">
    <property type="component" value="Chromosome 2"/>
</dbReference>
<proteinExistence type="predicted"/>
<evidence type="ECO:0008006" key="5">
    <source>
        <dbReference type="Google" id="ProtNLM"/>
    </source>
</evidence>
<feature type="compositionally biased region" description="Polar residues" evidence="1">
    <location>
        <begin position="286"/>
        <end position="298"/>
    </location>
</feature>
<organism evidence="3 4">
    <name type="scientific">Paraburkholderia phytofirmans OLGA172</name>
    <dbReference type="NCBI Taxonomy" id="1417228"/>
    <lineage>
        <taxon>Bacteria</taxon>
        <taxon>Pseudomonadati</taxon>
        <taxon>Pseudomonadota</taxon>
        <taxon>Betaproteobacteria</taxon>
        <taxon>Burkholderiales</taxon>
        <taxon>Burkholderiaceae</taxon>
        <taxon>Paraburkholderia</taxon>
    </lineage>
</organism>
<protein>
    <recommendedName>
        <fullName evidence="5">DUF4148 domain-containing protein</fullName>
    </recommendedName>
</protein>
<feature type="region of interest" description="Disordered" evidence="1">
    <location>
        <begin position="197"/>
        <end position="350"/>
    </location>
</feature>
<feature type="signal peptide" evidence="2">
    <location>
        <begin position="1"/>
        <end position="27"/>
    </location>
</feature>
<sequence>MEKKVLVAVAAALMSSVGALHPGSARAADAEASAFEDSTVDASLDPGEKRVSAEADIQARLADLRYAYFIGYNARAREDSKSYATLGDEVKHRQKQLAAPAMPASPKPVAERVAPPRRVVAQAVSLRHVTAPVTSPKRDAAARATPSRLVVAQAEPVPVKHGPAQAEPVQLKHGPAQVASAPPRRVYAPVASLKQASARVTPPERAEMQPVPLKQVSTRTTSPKLFATESEPPILIPTQAVTALPEAKSDNDDDAQVTQRRDFQNAQRAVPRYRQADEEPQYAVEQGTQAPLPSQAAHNRQPRQYQNQQPQQYAAAPAYNQMSTESQESGGYAWREYAPPPPPPRTVQAYQYAPAPYPPARYQPADAQSAYVPRPPAQAAAPQVIIVGRPPAYPAYNEMYTPPELRRPYPAGYGNSAQPVGYQGWE</sequence>
<keyword evidence="2" id="KW-0732">Signal</keyword>
<evidence type="ECO:0000313" key="3">
    <source>
        <dbReference type="EMBL" id="ANB76744.1"/>
    </source>
</evidence>